<dbReference type="PANTHER" id="PTHR31378">
    <property type="entry name" value="EGF-LIKE DOMAIN-CONTAINING PROTEIN-RELATED-RELATED"/>
    <property type="match status" value="1"/>
</dbReference>
<dbReference type="eggNOG" id="ENOG502RF8G">
    <property type="taxonomic scope" value="Eukaryota"/>
</dbReference>
<dbReference type="OrthoDB" id="20820at2759"/>
<dbReference type="EMBL" id="GL870982">
    <property type="protein sequence ID" value="EGC38159.1"/>
    <property type="molecule type" value="Genomic_DNA"/>
</dbReference>
<accession>F0ZD04</accession>
<dbReference type="VEuPathDB" id="AmoebaDB:DICPUDRAFT_76235"/>
<dbReference type="InParanoid" id="F0ZD04"/>
<protein>
    <recommendedName>
        <fullName evidence="8">EGF-like domain-containing protein</fullName>
    </recommendedName>
</protein>
<feature type="domain" description="ComC supersandwich" evidence="2">
    <location>
        <begin position="1056"/>
        <end position="1267"/>
    </location>
</feature>
<keyword evidence="1" id="KW-1133">Transmembrane helix</keyword>
<dbReference type="PANTHER" id="PTHR31378:SF40">
    <property type="entry name" value="EGF-LIKE DOMAIN-CONTAINING PROTEIN"/>
    <property type="match status" value="1"/>
</dbReference>
<reference evidence="7" key="1">
    <citation type="journal article" date="2011" name="Genome Biol.">
        <title>Comparative genomics of the social amoebae Dictyostelium discoideum and Dictyostelium purpureum.</title>
        <authorList>
            <consortium name="US DOE Joint Genome Institute (JGI-PGF)"/>
            <person name="Sucgang R."/>
            <person name="Kuo A."/>
            <person name="Tian X."/>
            <person name="Salerno W."/>
            <person name="Parikh A."/>
            <person name="Feasley C.L."/>
            <person name="Dalin E."/>
            <person name="Tu H."/>
            <person name="Huang E."/>
            <person name="Barry K."/>
            <person name="Lindquist E."/>
            <person name="Shapiro H."/>
            <person name="Bruce D."/>
            <person name="Schmutz J."/>
            <person name="Salamov A."/>
            <person name="Fey P."/>
            <person name="Gaudet P."/>
            <person name="Anjard C."/>
            <person name="Babu M.M."/>
            <person name="Basu S."/>
            <person name="Bushmanova Y."/>
            <person name="van der Wel H."/>
            <person name="Katoh-Kurasawa M."/>
            <person name="Dinh C."/>
            <person name="Coutinho P.M."/>
            <person name="Saito T."/>
            <person name="Elias M."/>
            <person name="Schaap P."/>
            <person name="Kay R.R."/>
            <person name="Henrissat B."/>
            <person name="Eichinger L."/>
            <person name="Rivero F."/>
            <person name="Putnam N.H."/>
            <person name="West C.M."/>
            <person name="Loomis W.F."/>
            <person name="Chisholm R.L."/>
            <person name="Shaulsky G."/>
            <person name="Strassmann J.E."/>
            <person name="Queller D.C."/>
            <person name="Kuspa A."/>
            <person name="Grigoriev I.V."/>
        </authorList>
    </citation>
    <scope>NUCLEOTIDE SEQUENCE [LARGE SCALE GENOMIC DNA]</scope>
    <source>
        <strain evidence="7">QSDP1</strain>
    </source>
</reference>
<evidence type="ECO:0008006" key="8">
    <source>
        <dbReference type="Google" id="ProtNLM"/>
    </source>
</evidence>
<keyword evidence="1" id="KW-0472">Membrane</keyword>
<sequence length="1338" mass="150031">MNIKDDEGIPLNQRYALPSETSCTFTYWVLINDTNGQRPVTFGVDLFPSLIYNSADQFLYVVNSNRLKGQNGSISIKPQFFNLDISLELLIPFSCLETPIQSFVQNVSTYPYVSYQATFLIGIKFNAFSKYTSTANIVSGNSGMPGLKPVTPTRTFFNIFIFQIIPNVPQAQNSNLPSSSISVFDGLFTVPFSHIYKSFSPLGSFSSLSNQVYPNNCANSPTTYWHCYLFMTFNTNYQSYFFNTFDASASASKYLFKVKGNSSLDTITYLNILPTVDGARSYSIQYFDGNKLSSSGTPPLSVSYTFPNNYIAKSGSLNDYPDGVRVVRINVSLEYLGPLVFTGDLMGGIQRYYPYPFGVISTSQNVVDYSVAFITPPSSYNSWWIVNLQYSADTTKTLYNISSSDVPPISIVLPKLTLLDYKDNGDTFSLLIGAQHSSGISSISVNLCTRSCINIINPSHLVQGTIFNGVYRYTLLKNRVGLQYTKADIFVKSRDGNSKSYKLYDVYNDSFDYVKPLPFFEGALTPETIKRIYFEKNNVDVTNNQVDNTMYIETTKRFDNFVFGFHPNYMLAVKPVGTAGAYFFRDESDPQYTSIWNGNLNRYEIRFKIPKSIFGPVPYIITPLQLDNTFFYNYLQNGIESELRIISKDPNILPPIIETIDVSPAILSPPVAQETTTLYFLLTLSESSNGFSYGIVNINSDYDPMGRNITFTGPGDILNCSFQISYYDRPQTYKIGYIWLNDTQGHISEYPSKTKVNPLMKHMDTLNTKTIKVGDVGYSYDTTPPKIESFKVDTLNLNDSNRTVSFTIMAIDPQSGIYTSGLSSRLLPVVYLSSSNFTVISSVAQVEHVFPNGSTIYKTSITISYGFGYPEGILISIFGLTDNNLNTKGYQFDDLAKLEAPYRLNSSIYEGPFISNSQYSNGLLTLNGFRFGLSKTKLIVYYQYDNLVDTIVDYVSSDDRKIVTDKIKDSVYENYITIKIITNDGLESNSLTVKIGNPQSTTPPVNQTCPGNPVCGGPEKGVCQNNFVCNCIEPYNGIDCTSMNTGSVGEVNPTNPNVNFTYVDDNNKFKSLIIIYSLTEIDIYGTPVETYIFSNWSYLELDSNNYQFNTTFKSMDNAGEAIDTHLLVTITKFDKRTTVLFANQTLTMEPSTIKYSMALDQYNFKNQLNTLKLLIYTSLEASKTDDICSSIQFGDNSIDSNYAKVKVGNLYLYGRFIKRGIIDGIVQQISHGIDIQNSTSSKSQTFISINLPNYRRYISIDPDFSVLIDNTNSNDPNSICASKSLTKAQLVGIIVGGAMFIVAILIIGSIVLFRRSTTFRLFYYRLAKKHKAKKIEMK</sequence>
<dbReference type="InterPro" id="IPR055462">
    <property type="entry name" value="DUF7034"/>
</dbReference>
<dbReference type="InterPro" id="IPR055463">
    <property type="entry name" value="DUF7035"/>
</dbReference>
<dbReference type="FunCoup" id="F0ZD04">
    <property type="interactions" value="937"/>
</dbReference>
<keyword evidence="7" id="KW-1185">Reference proteome</keyword>
<dbReference type="RefSeq" id="XP_003285286.1">
    <property type="nucleotide sequence ID" value="XM_003285238.1"/>
</dbReference>
<dbReference type="GeneID" id="10502578"/>
<feature type="domain" description="DUF7035" evidence="4">
    <location>
        <begin position="653"/>
        <end position="773"/>
    </location>
</feature>
<dbReference type="Pfam" id="PF23033">
    <property type="entry name" value="DUF7034"/>
    <property type="match status" value="1"/>
</dbReference>
<dbReference type="InterPro" id="IPR057709">
    <property type="entry name" value="DUF7949"/>
</dbReference>
<proteinExistence type="predicted"/>
<organism evidence="6 7">
    <name type="scientific">Dictyostelium purpureum</name>
    <name type="common">Slime mold</name>
    <dbReference type="NCBI Taxonomy" id="5786"/>
    <lineage>
        <taxon>Eukaryota</taxon>
        <taxon>Amoebozoa</taxon>
        <taxon>Evosea</taxon>
        <taxon>Eumycetozoa</taxon>
        <taxon>Dictyostelia</taxon>
        <taxon>Dictyosteliales</taxon>
        <taxon>Dictyosteliaceae</taxon>
        <taxon>Dictyostelium</taxon>
    </lineage>
</organism>
<keyword evidence="1" id="KW-0812">Transmembrane</keyword>
<feature type="transmembrane region" description="Helical" evidence="1">
    <location>
        <begin position="1290"/>
        <end position="1313"/>
    </location>
</feature>
<evidence type="ECO:0000256" key="1">
    <source>
        <dbReference type="SAM" id="Phobius"/>
    </source>
</evidence>
<evidence type="ECO:0000259" key="2">
    <source>
        <dbReference type="Pfam" id="PF22933"/>
    </source>
</evidence>
<evidence type="ECO:0000259" key="5">
    <source>
        <dbReference type="Pfam" id="PF25820"/>
    </source>
</evidence>
<name>F0ZD04_DICPU</name>
<dbReference type="OMA" id="HISEYPS"/>
<evidence type="ECO:0000259" key="3">
    <source>
        <dbReference type="Pfam" id="PF23033"/>
    </source>
</evidence>
<dbReference type="Pfam" id="PF25820">
    <property type="entry name" value="DUF7949"/>
    <property type="match status" value="1"/>
</dbReference>
<evidence type="ECO:0000259" key="4">
    <source>
        <dbReference type="Pfam" id="PF23034"/>
    </source>
</evidence>
<feature type="domain" description="DUF7949" evidence="5">
    <location>
        <begin position="1009"/>
        <end position="1042"/>
    </location>
</feature>
<dbReference type="Pfam" id="PF22933">
    <property type="entry name" value="ComC_SSD"/>
    <property type="match status" value="1"/>
</dbReference>
<dbReference type="Proteomes" id="UP000001064">
    <property type="component" value="Unassembled WGS sequence"/>
</dbReference>
<evidence type="ECO:0000313" key="6">
    <source>
        <dbReference type="EMBL" id="EGC38159.1"/>
    </source>
</evidence>
<feature type="domain" description="DUF7034" evidence="3">
    <location>
        <begin position="785"/>
        <end position="907"/>
    </location>
</feature>
<dbReference type="Pfam" id="PF23034">
    <property type="entry name" value="DUF7035"/>
    <property type="match status" value="1"/>
</dbReference>
<dbReference type="InterPro" id="IPR054484">
    <property type="entry name" value="ComC_SSD"/>
</dbReference>
<gene>
    <name evidence="6" type="ORF">DICPUDRAFT_76235</name>
</gene>
<evidence type="ECO:0000313" key="7">
    <source>
        <dbReference type="Proteomes" id="UP000001064"/>
    </source>
</evidence>
<dbReference type="KEGG" id="dpp:DICPUDRAFT_76235"/>